<feature type="domain" description="DNA helicase Pif1-like 2B" evidence="1">
    <location>
        <begin position="1"/>
        <end position="22"/>
    </location>
</feature>
<name>A0A072UX08_MEDTR</name>
<keyword evidence="2" id="KW-0378">Hydrolase</keyword>
<dbReference type="GO" id="GO:0004386">
    <property type="term" value="F:helicase activity"/>
    <property type="evidence" value="ECO:0007669"/>
    <property type="project" value="UniProtKB-KW"/>
</dbReference>
<evidence type="ECO:0000313" key="2">
    <source>
        <dbReference type="EMBL" id="KEH34147.1"/>
    </source>
</evidence>
<dbReference type="PaxDb" id="3880-AES73989"/>
<dbReference type="HOGENOM" id="CLU_001324_4_4_1"/>
<dbReference type="InterPro" id="IPR049163">
    <property type="entry name" value="Pif1-like_2B_dom"/>
</dbReference>
<dbReference type="PANTHER" id="PTHR23274">
    <property type="entry name" value="DNA HELICASE-RELATED"/>
    <property type="match status" value="1"/>
</dbReference>
<keyword evidence="2" id="KW-0347">Helicase</keyword>
<keyword evidence="2" id="KW-0547">Nucleotide-binding</keyword>
<dbReference type="Pfam" id="PF21530">
    <property type="entry name" value="Pif1_2B_dom"/>
    <property type="match status" value="1"/>
</dbReference>
<dbReference type="Proteomes" id="UP000002051">
    <property type="component" value="Chromosome 3"/>
</dbReference>
<accession>A0A072UX08</accession>
<keyword evidence="4" id="KW-1185">Reference proteome</keyword>
<dbReference type="InterPro" id="IPR027417">
    <property type="entry name" value="P-loop_NTPase"/>
</dbReference>
<dbReference type="EnsemblPlants" id="KEH34147">
    <property type="protein sequence ID" value="KEH34147"/>
    <property type="gene ID" value="MTR_3g462200"/>
</dbReference>
<gene>
    <name evidence="2" type="ordered locus">MTR_3g462200</name>
</gene>
<organism evidence="2 4">
    <name type="scientific">Medicago truncatula</name>
    <name type="common">Barrel medic</name>
    <name type="synonym">Medicago tribuloides</name>
    <dbReference type="NCBI Taxonomy" id="3880"/>
    <lineage>
        <taxon>Eukaryota</taxon>
        <taxon>Viridiplantae</taxon>
        <taxon>Streptophyta</taxon>
        <taxon>Embryophyta</taxon>
        <taxon>Tracheophyta</taxon>
        <taxon>Spermatophyta</taxon>
        <taxon>Magnoliopsida</taxon>
        <taxon>eudicotyledons</taxon>
        <taxon>Gunneridae</taxon>
        <taxon>Pentapetalae</taxon>
        <taxon>rosids</taxon>
        <taxon>fabids</taxon>
        <taxon>Fabales</taxon>
        <taxon>Fabaceae</taxon>
        <taxon>Papilionoideae</taxon>
        <taxon>50 kb inversion clade</taxon>
        <taxon>NPAAA clade</taxon>
        <taxon>Hologalegina</taxon>
        <taxon>IRL clade</taxon>
        <taxon>Trifolieae</taxon>
        <taxon>Medicago</taxon>
    </lineage>
</organism>
<evidence type="ECO:0000313" key="3">
    <source>
        <dbReference type="EnsemblPlants" id="KEH34147"/>
    </source>
</evidence>
<proteinExistence type="predicted"/>
<dbReference type="SUPFAM" id="SSF52540">
    <property type="entry name" value="P-loop containing nucleoside triphosphate hydrolases"/>
    <property type="match status" value="1"/>
</dbReference>
<reference evidence="2 4" key="1">
    <citation type="journal article" date="2011" name="Nature">
        <title>The Medicago genome provides insight into the evolution of rhizobial symbioses.</title>
        <authorList>
            <person name="Young N.D."/>
            <person name="Debelle F."/>
            <person name="Oldroyd G.E."/>
            <person name="Geurts R."/>
            <person name="Cannon S.B."/>
            <person name="Udvardi M.K."/>
            <person name="Benedito V.A."/>
            <person name="Mayer K.F."/>
            <person name="Gouzy J."/>
            <person name="Schoof H."/>
            <person name="Van de Peer Y."/>
            <person name="Proost S."/>
            <person name="Cook D.R."/>
            <person name="Meyers B.C."/>
            <person name="Spannagl M."/>
            <person name="Cheung F."/>
            <person name="De Mita S."/>
            <person name="Krishnakumar V."/>
            <person name="Gundlach H."/>
            <person name="Zhou S."/>
            <person name="Mudge J."/>
            <person name="Bharti A.K."/>
            <person name="Murray J.D."/>
            <person name="Naoumkina M.A."/>
            <person name="Rosen B."/>
            <person name="Silverstein K.A."/>
            <person name="Tang H."/>
            <person name="Rombauts S."/>
            <person name="Zhao P.X."/>
            <person name="Zhou P."/>
            <person name="Barbe V."/>
            <person name="Bardou P."/>
            <person name="Bechner M."/>
            <person name="Bellec A."/>
            <person name="Berger A."/>
            <person name="Berges H."/>
            <person name="Bidwell S."/>
            <person name="Bisseling T."/>
            <person name="Choisne N."/>
            <person name="Couloux A."/>
            <person name="Denny R."/>
            <person name="Deshpande S."/>
            <person name="Dai X."/>
            <person name="Doyle J.J."/>
            <person name="Dudez A.M."/>
            <person name="Farmer A.D."/>
            <person name="Fouteau S."/>
            <person name="Franken C."/>
            <person name="Gibelin C."/>
            <person name="Gish J."/>
            <person name="Goldstein S."/>
            <person name="Gonzalez A.J."/>
            <person name="Green P.J."/>
            <person name="Hallab A."/>
            <person name="Hartog M."/>
            <person name="Hua A."/>
            <person name="Humphray S.J."/>
            <person name="Jeong D.H."/>
            <person name="Jing Y."/>
            <person name="Jocker A."/>
            <person name="Kenton S.M."/>
            <person name="Kim D.J."/>
            <person name="Klee K."/>
            <person name="Lai H."/>
            <person name="Lang C."/>
            <person name="Lin S."/>
            <person name="Macmil S.L."/>
            <person name="Magdelenat G."/>
            <person name="Matthews L."/>
            <person name="McCorrison J."/>
            <person name="Monaghan E.L."/>
            <person name="Mun J.H."/>
            <person name="Najar F.Z."/>
            <person name="Nicholson C."/>
            <person name="Noirot C."/>
            <person name="O'Bleness M."/>
            <person name="Paule C.R."/>
            <person name="Poulain J."/>
            <person name="Prion F."/>
            <person name="Qin B."/>
            <person name="Qu C."/>
            <person name="Retzel E.F."/>
            <person name="Riddle C."/>
            <person name="Sallet E."/>
            <person name="Samain S."/>
            <person name="Samson N."/>
            <person name="Sanders I."/>
            <person name="Saurat O."/>
            <person name="Scarpelli C."/>
            <person name="Schiex T."/>
            <person name="Segurens B."/>
            <person name="Severin A.J."/>
            <person name="Sherrier D.J."/>
            <person name="Shi R."/>
            <person name="Sims S."/>
            <person name="Singer S.R."/>
            <person name="Sinharoy S."/>
            <person name="Sterck L."/>
            <person name="Viollet A."/>
            <person name="Wang B.B."/>
            <person name="Wang K."/>
            <person name="Wang M."/>
            <person name="Wang X."/>
            <person name="Warfsmann J."/>
            <person name="Weissenbach J."/>
            <person name="White D.D."/>
            <person name="White J.D."/>
            <person name="Wiley G.B."/>
            <person name="Wincker P."/>
            <person name="Xing Y."/>
            <person name="Yang L."/>
            <person name="Yao Z."/>
            <person name="Ying F."/>
            <person name="Zhai J."/>
            <person name="Zhou L."/>
            <person name="Zuber A."/>
            <person name="Denarie J."/>
            <person name="Dixon R.A."/>
            <person name="May G.D."/>
            <person name="Schwartz D.C."/>
            <person name="Rogers J."/>
            <person name="Quetier F."/>
            <person name="Town C.D."/>
            <person name="Roe B.A."/>
        </authorList>
    </citation>
    <scope>NUCLEOTIDE SEQUENCE [LARGE SCALE GENOMIC DNA]</scope>
    <source>
        <strain evidence="2">A17</strain>
        <strain evidence="3 4">cv. Jemalong A17</strain>
    </source>
</reference>
<dbReference type="STRING" id="3880.A0A072UX08"/>
<reference evidence="2 4" key="2">
    <citation type="journal article" date="2014" name="BMC Genomics">
        <title>An improved genome release (version Mt4.0) for the model legume Medicago truncatula.</title>
        <authorList>
            <person name="Tang H."/>
            <person name="Krishnakumar V."/>
            <person name="Bidwell S."/>
            <person name="Rosen B."/>
            <person name="Chan A."/>
            <person name="Zhou S."/>
            <person name="Gentzbittel L."/>
            <person name="Childs K.L."/>
            <person name="Yandell M."/>
            <person name="Gundlach H."/>
            <person name="Mayer K.F."/>
            <person name="Schwartz D.C."/>
            <person name="Town C.D."/>
        </authorList>
    </citation>
    <scope>GENOME REANNOTATION</scope>
    <source>
        <strain evidence="2">A17</strain>
        <strain evidence="3 4">cv. Jemalong A17</strain>
    </source>
</reference>
<dbReference type="EMBL" id="CM001219">
    <property type="protein sequence ID" value="KEH34147.1"/>
    <property type="molecule type" value="Genomic_DNA"/>
</dbReference>
<dbReference type="AlphaFoldDB" id="A0A072UX08"/>
<dbReference type="PANTHER" id="PTHR23274:SF33">
    <property type="entry name" value="ANIMAL RPA1 DOMAIN PROTEIN"/>
    <property type="match status" value="1"/>
</dbReference>
<protein>
    <submittedName>
        <fullName evidence="2">PIF1 helicase</fullName>
    </submittedName>
</protein>
<keyword evidence="2" id="KW-0067">ATP-binding</keyword>
<sequence>MLLRNLDITVGLCNGTRLIVTKMGRYVLKGRVISGSNVGEKVYIPRLSLTPSDTRIPFKFQRRQFLISLCFAMTINKSQ</sequence>
<reference evidence="3" key="3">
    <citation type="submission" date="2015-04" db="UniProtKB">
        <authorList>
            <consortium name="EnsemblPlants"/>
        </authorList>
    </citation>
    <scope>IDENTIFICATION</scope>
    <source>
        <strain evidence="3">cv. Jemalong A17</strain>
    </source>
</reference>
<evidence type="ECO:0000313" key="4">
    <source>
        <dbReference type="Proteomes" id="UP000002051"/>
    </source>
</evidence>
<evidence type="ECO:0000259" key="1">
    <source>
        <dbReference type="Pfam" id="PF21530"/>
    </source>
</evidence>